<accession>A0A251TJ65</accession>
<dbReference type="EMBL" id="CM007899">
    <property type="protein sequence ID" value="OTG11147.1"/>
    <property type="molecule type" value="Genomic_DNA"/>
</dbReference>
<reference evidence="1 3" key="1">
    <citation type="journal article" date="2017" name="Nature">
        <title>The sunflower genome provides insights into oil metabolism, flowering and Asterid evolution.</title>
        <authorList>
            <person name="Badouin H."/>
            <person name="Gouzy J."/>
            <person name="Grassa C.J."/>
            <person name="Murat F."/>
            <person name="Staton S.E."/>
            <person name="Cottret L."/>
            <person name="Lelandais-Briere C."/>
            <person name="Owens G.L."/>
            <person name="Carrere S."/>
            <person name="Mayjonade B."/>
            <person name="Legrand L."/>
            <person name="Gill N."/>
            <person name="Kane N.C."/>
            <person name="Bowers J.E."/>
            <person name="Hubner S."/>
            <person name="Bellec A."/>
            <person name="Berard A."/>
            <person name="Berges H."/>
            <person name="Blanchet N."/>
            <person name="Boniface M.C."/>
            <person name="Brunel D."/>
            <person name="Catrice O."/>
            <person name="Chaidir N."/>
            <person name="Claudel C."/>
            <person name="Donnadieu C."/>
            <person name="Faraut T."/>
            <person name="Fievet G."/>
            <person name="Helmstetter N."/>
            <person name="King M."/>
            <person name="Knapp S.J."/>
            <person name="Lai Z."/>
            <person name="Le Paslier M.C."/>
            <person name="Lippi Y."/>
            <person name="Lorenzon L."/>
            <person name="Mandel J.R."/>
            <person name="Marage G."/>
            <person name="Marchand G."/>
            <person name="Marquand E."/>
            <person name="Bret-Mestries E."/>
            <person name="Morien E."/>
            <person name="Nambeesan S."/>
            <person name="Nguyen T."/>
            <person name="Pegot-Espagnet P."/>
            <person name="Pouilly N."/>
            <person name="Raftis F."/>
            <person name="Sallet E."/>
            <person name="Schiex T."/>
            <person name="Thomas J."/>
            <person name="Vandecasteele C."/>
            <person name="Vares D."/>
            <person name="Vear F."/>
            <person name="Vautrin S."/>
            <person name="Crespi M."/>
            <person name="Mangin B."/>
            <person name="Burke J.M."/>
            <person name="Salse J."/>
            <person name="Munos S."/>
            <person name="Vincourt P."/>
            <person name="Rieseberg L.H."/>
            <person name="Langlade N.B."/>
        </authorList>
    </citation>
    <scope>NUCLEOTIDE SEQUENCE [LARGE SCALE GENOMIC DNA]</scope>
    <source>
        <strain evidence="3">cv. SF193</strain>
        <tissue evidence="1">Leaves</tissue>
    </source>
</reference>
<dbReference type="InParanoid" id="A0A251TJ65"/>
<reference evidence="2" key="2">
    <citation type="submission" date="2017-02" db="EMBL/GenBank/DDBJ databases">
        <title>Sunflower complete genome.</title>
        <authorList>
            <person name="Langlade N."/>
            <person name="Munos S."/>
        </authorList>
    </citation>
    <scope>NUCLEOTIDE SEQUENCE [LARGE SCALE GENOMIC DNA]</scope>
    <source>
        <tissue evidence="2">Leaves</tissue>
    </source>
</reference>
<proteinExistence type="predicted"/>
<name>A0A251TJ65_HELAN</name>
<protein>
    <submittedName>
        <fullName evidence="2">Uncharacterized protein</fullName>
    </submittedName>
</protein>
<sequence>MEVVQFLFRVSVQVKSSVYSVQFWFGFRFVSVHTVRFGSGCSSSSRLFVHCFG</sequence>
<reference evidence="1" key="3">
    <citation type="submission" date="2020-06" db="EMBL/GenBank/DDBJ databases">
        <title>Helianthus annuus Genome sequencing and assembly Release 2.</title>
        <authorList>
            <person name="Gouzy J."/>
            <person name="Langlade N."/>
            <person name="Munos S."/>
        </authorList>
    </citation>
    <scope>NUCLEOTIDE SEQUENCE</scope>
    <source>
        <tissue evidence="1">Leaves</tissue>
    </source>
</reference>
<organism evidence="2 3">
    <name type="scientific">Helianthus annuus</name>
    <name type="common">Common sunflower</name>
    <dbReference type="NCBI Taxonomy" id="4232"/>
    <lineage>
        <taxon>Eukaryota</taxon>
        <taxon>Viridiplantae</taxon>
        <taxon>Streptophyta</taxon>
        <taxon>Embryophyta</taxon>
        <taxon>Tracheophyta</taxon>
        <taxon>Spermatophyta</taxon>
        <taxon>Magnoliopsida</taxon>
        <taxon>eudicotyledons</taxon>
        <taxon>Gunneridae</taxon>
        <taxon>Pentapetalae</taxon>
        <taxon>asterids</taxon>
        <taxon>campanulids</taxon>
        <taxon>Asterales</taxon>
        <taxon>Asteraceae</taxon>
        <taxon>Asteroideae</taxon>
        <taxon>Heliantheae alliance</taxon>
        <taxon>Heliantheae</taxon>
        <taxon>Helianthus</taxon>
    </lineage>
</organism>
<dbReference type="Proteomes" id="UP000215914">
    <property type="component" value="Chromosome 10"/>
</dbReference>
<evidence type="ECO:0000313" key="3">
    <source>
        <dbReference type="Proteomes" id="UP000215914"/>
    </source>
</evidence>
<dbReference type="EMBL" id="MNCJ02000318">
    <property type="protein sequence ID" value="KAF5814255.1"/>
    <property type="molecule type" value="Genomic_DNA"/>
</dbReference>
<dbReference type="AlphaFoldDB" id="A0A251TJ65"/>
<keyword evidence="3" id="KW-1185">Reference proteome</keyword>
<dbReference type="Gramene" id="mRNA:HanXRQr2_Chr03g0108991">
    <property type="protein sequence ID" value="mRNA:HanXRQr2_Chr03g0108991"/>
    <property type="gene ID" value="HanXRQr2_Chr03g0108991"/>
</dbReference>
<gene>
    <name evidence="2" type="ORF">HannXRQ_Chr10g0295551</name>
    <name evidence="1" type="ORF">HanXRQr2_Chr03g0108991</name>
</gene>
<evidence type="ECO:0000313" key="2">
    <source>
        <dbReference type="EMBL" id="OTG11147.1"/>
    </source>
</evidence>
<evidence type="ECO:0000313" key="1">
    <source>
        <dbReference type="EMBL" id="KAF5814255.1"/>
    </source>
</evidence>